<gene>
    <name evidence="9" type="primary">mptB_1</name>
    <name evidence="9" type="ORF">GCM10009613_09060</name>
</gene>
<keyword evidence="10" id="KW-1185">Reference proteome</keyword>
<dbReference type="GO" id="GO:0016757">
    <property type="term" value="F:glycosyltransferase activity"/>
    <property type="evidence" value="ECO:0007669"/>
    <property type="project" value="UniProtKB-KW"/>
</dbReference>
<evidence type="ECO:0000256" key="4">
    <source>
        <dbReference type="ARBA" id="ARBA00022692"/>
    </source>
</evidence>
<evidence type="ECO:0000256" key="2">
    <source>
        <dbReference type="ARBA" id="ARBA00022676"/>
    </source>
</evidence>
<evidence type="ECO:0000256" key="1">
    <source>
        <dbReference type="ARBA" id="ARBA00004141"/>
    </source>
</evidence>
<name>A0ABN1XL24_9PSEU</name>
<evidence type="ECO:0000256" key="5">
    <source>
        <dbReference type="ARBA" id="ARBA00022989"/>
    </source>
</evidence>
<feature type="transmembrane region" description="Helical" evidence="8">
    <location>
        <begin position="322"/>
        <end position="345"/>
    </location>
</feature>
<keyword evidence="5 8" id="KW-1133">Transmembrane helix</keyword>
<feature type="transmembrane region" description="Helical" evidence="8">
    <location>
        <begin position="245"/>
        <end position="270"/>
    </location>
</feature>
<dbReference type="RefSeq" id="WP_344018539.1">
    <property type="nucleotide sequence ID" value="NZ_BAAAJK010000004.1"/>
</dbReference>
<feature type="transmembrane region" description="Helical" evidence="8">
    <location>
        <begin position="163"/>
        <end position="180"/>
    </location>
</feature>
<dbReference type="EMBL" id="BAAAJK010000004">
    <property type="protein sequence ID" value="GAA1382044.1"/>
    <property type="molecule type" value="Genomic_DNA"/>
</dbReference>
<evidence type="ECO:0000313" key="10">
    <source>
        <dbReference type="Proteomes" id="UP001501414"/>
    </source>
</evidence>
<keyword evidence="3" id="KW-0808">Transferase</keyword>
<comment type="caution">
    <text evidence="9">The sequence shown here is derived from an EMBL/GenBank/DDBJ whole genome shotgun (WGS) entry which is preliminary data.</text>
</comment>
<evidence type="ECO:0000256" key="3">
    <source>
        <dbReference type="ARBA" id="ARBA00022679"/>
    </source>
</evidence>
<reference evidence="9 10" key="1">
    <citation type="journal article" date="2019" name="Int. J. Syst. Evol. Microbiol.">
        <title>The Global Catalogue of Microorganisms (GCM) 10K type strain sequencing project: providing services to taxonomists for standard genome sequencing and annotation.</title>
        <authorList>
            <consortium name="The Broad Institute Genomics Platform"/>
            <consortium name="The Broad Institute Genome Sequencing Center for Infectious Disease"/>
            <person name="Wu L."/>
            <person name="Ma J."/>
        </authorList>
    </citation>
    <scope>NUCLEOTIDE SEQUENCE [LARGE SCALE GENOMIC DNA]</scope>
    <source>
        <strain evidence="9 10">JCM 11896</strain>
    </source>
</reference>
<keyword evidence="4 8" id="KW-0812">Transmembrane</keyword>
<dbReference type="Proteomes" id="UP001501414">
    <property type="component" value="Unassembled WGS sequence"/>
</dbReference>
<feature type="transmembrane region" description="Helical" evidence="8">
    <location>
        <begin position="384"/>
        <end position="408"/>
    </location>
</feature>
<protein>
    <submittedName>
        <fullName evidence="9">Polyprenol phosphomannose-dependent alpha 1,6 mannosyltransferase MptB</fullName>
    </submittedName>
</protein>
<feature type="transmembrane region" description="Helical" evidence="8">
    <location>
        <begin position="450"/>
        <end position="468"/>
    </location>
</feature>
<sequence length="480" mass="47723">MGGDATGAGPLRWTGFAGAVLLTGGAWALLGPAPPGPALAAGVTGTGLLVAAWAVLGRRVLRGSPPPAGWSLRTLLLWAAPLLVAPPLFSRDVYSYLAQGEIAHRGLDPHLVGPRAALGTGSGIGALVDGHWVDTPSPYGPLFTTFARAVAAVAGEDPVAGVALHRLAAVAGLVLVVVAVPRLCALSGTPPAVAMWLGPGNPLVLLHLVGGVHNDALMLGLGLAGTALALQALDADRERIGLARLGAGVLLVSLGALVKLPVLAALAVVGTALARRRGGTPWAFLAAGLAATVAFAVVAAVTSVLTGAGTGWIRSVGTPGTLWSWMAPTNWAGFAAGGIGALAGADLTGPVIAAGRAVGTVLTVAGIAFVLHRQLRGRIGPVPACGAVFGLIVLFGPVLHPWYLLWAVLPLAASPLTTRARAGVAVLSGVFAVLLPPLAGDHGDRPGTLVAAYATAALVTGVALAVLLRRERTPAGPAAV</sequence>
<keyword evidence="6 8" id="KW-0472">Membrane</keyword>
<organism evidence="9 10">
    <name type="scientific">Pseudonocardia kongjuensis</name>
    <dbReference type="NCBI Taxonomy" id="102227"/>
    <lineage>
        <taxon>Bacteria</taxon>
        <taxon>Bacillati</taxon>
        <taxon>Actinomycetota</taxon>
        <taxon>Actinomycetes</taxon>
        <taxon>Pseudonocardiales</taxon>
        <taxon>Pseudonocardiaceae</taxon>
        <taxon>Pseudonocardia</taxon>
    </lineage>
</organism>
<feature type="transmembrane region" description="Helical" evidence="8">
    <location>
        <begin position="282"/>
        <end position="310"/>
    </location>
</feature>
<dbReference type="Pfam" id="PF26314">
    <property type="entry name" value="MptA_B_family"/>
    <property type="match status" value="1"/>
</dbReference>
<feature type="transmembrane region" description="Helical" evidence="8">
    <location>
        <begin position="68"/>
        <end position="89"/>
    </location>
</feature>
<feature type="transmembrane region" description="Helical" evidence="8">
    <location>
        <begin position="36"/>
        <end position="56"/>
    </location>
</feature>
<proteinExistence type="inferred from homology"/>
<dbReference type="NCBIfam" id="NF038066">
    <property type="entry name" value="MptB"/>
    <property type="match status" value="1"/>
</dbReference>
<evidence type="ECO:0000256" key="7">
    <source>
        <dbReference type="ARBA" id="ARBA00043987"/>
    </source>
</evidence>
<feature type="transmembrane region" description="Helical" evidence="8">
    <location>
        <begin position="351"/>
        <end position="372"/>
    </location>
</feature>
<feature type="transmembrane region" description="Helical" evidence="8">
    <location>
        <begin position="12"/>
        <end position="30"/>
    </location>
</feature>
<accession>A0ABN1XL24</accession>
<keyword evidence="2 9" id="KW-0328">Glycosyltransferase</keyword>
<feature type="transmembrane region" description="Helical" evidence="8">
    <location>
        <begin position="192"/>
        <end position="210"/>
    </location>
</feature>
<evidence type="ECO:0000313" key="9">
    <source>
        <dbReference type="EMBL" id="GAA1382044.1"/>
    </source>
</evidence>
<comment type="subcellular location">
    <subcellularLocation>
        <location evidence="1">Membrane</location>
        <topology evidence="1">Multi-pass membrane protein</topology>
    </subcellularLocation>
</comment>
<dbReference type="InterPro" id="IPR049829">
    <property type="entry name" value="MptA/B-like"/>
</dbReference>
<evidence type="ECO:0000256" key="6">
    <source>
        <dbReference type="ARBA" id="ARBA00023136"/>
    </source>
</evidence>
<evidence type="ECO:0000256" key="8">
    <source>
        <dbReference type="SAM" id="Phobius"/>
    </source>
</evidence>
<feature type="transmembrane region" description="Helical" evidence="8">
    <location>
        <begin position="420"/>
        <end position="438"/>
    </location>
</feature>
<comment type="similarity">
    <text evidence="7">Belongs to the MptA/B family.</text>
</comment>